<organism evidence="2 3">
    <name type="scientific">Elaphomyces granulatus</name>
    <dbReference type="NCBI Taxonomy" id="519963"/>
    <lineage>
        <taxon>Eukaryota</taxon>
        <taxon>Fungi</taxon>
        <taxon>Dikarya</taxon>
        <taxon>Ascomycota</taxon>
        <taxon>Pezizomycotina</taxon>
        <taxon>Eurotiomycetes</taxon>
        <taxon>Eurotiomycetidae</taxon>
        <taxon>Eurotiales</taxon>
        <taxon>Elaphomycetaceae</taxon>
        <taxon>Elaphomyces</taxon>
    </lineage>
</organism>
<dbReference type="AlphaFoldDB" id="A0A232LPR0"/>
<reference evidence="2 3" key="1">
    <citation type="journal article" date="2015" name="Environ. Microbiol.">
        <title>Metagenome sequence of Elaphomyces granulatus from sporocarp tissue reveals Ascomycota ectomycorrhizal fingerprints of genome expansion and a Proteobacteria-rich microbiome.</title>
        <authorList>
            <person name="Quandt C.A."/>
            <person name="Kohler A."/>
            <person name="Hesse C.N."/>
            <person name="Sharpton T.J."/>
            <person name="Martin F."/>
            <person name="Spatafora J.W."/>
        </authorList>
    </citation>
    <scope>NUCLEOTIDE SEQUENCE [LARGE SCALE GENOMIC DNA]</scope>
    <source>
        <strain evidence="2 3">OSC145934</strain>
    </source>
</reference>
<gene>
    <name evidence="2" type="ORF">Egran_06072</name>
</gene>
<dbReference type="OrthoDB" id="3250044at2759"/>
<protein>
    <recommendedName>
        <fullName evidence="1">Aminoglycoside phosphotransferase domain-containing protein</fullName>
    </recommendedName>
</protein>
<evidence type="ECO:0000259" key="1">
    <source>
        <dbReference type="Pfam" id="PF01636"/>
    </source>
</evidence>
<evidence type="ECO:0000313" key="3">
    <source>
        <dbReference type="Proteomes" id="UP000243515"/>
    </source>
</evidence>
<comment type="caution">
    <text evidence="2">The sequence shown here is derived from an EMBL/GenBank/DDBJ whole genome shotgun (WGS) entry which is preliminary data.</text>
</comment>
<feature type="domain" description="Aminoglycoside phosphotransferase" evidence="1">
    <location>
        <begin position="74"/>
        <end position="245"/>
    </location>
</feature>
<dbReference type="InterPro" id="IPR011009">
    <property type="entry name" value="Kinase-like_dom_sf"/>
</dbReference>
<proteinExistence type="predicted"/>
<sequence length="294" mass="33399">MGNCFFVKPEIDPSSRDEHRAFPLDEVDLEKGSNKQLVDIYLTGPVLFAYGGSKIVRLSHTLVLKGGASVFPCEAENMKFAATYTQIHIPKVHRVFQFRLDYETRDTWFIVMDYVLGCCVEDNWETLSERTHDEVTSQVAGMIEQMQSVTLNHMRPGPIGGGAPFQGPWFSDYGAGPFDTLQELEDWLNHKLDVCLRFKQAPEDTPRFEFKDIVFTHQDIAPRNLILDPFGRVWLIDWAFAGMYPKGFEQSALPKQARNNKFSNLVLSKLSTSYPKEALQLFSIGYSLTTAALL</sequence>
<dbReference type="Proteomes" id="UP000243515">
    <property type="component" value="Unassembled WGS sequence"/>
</dbReference>
<dbReference type="PANTHER" id="PTHR21310:SF39">
    <property type="entry name" value="AMINOGLYCOSIDE PHOSPHOTRANSFERASE DOMAIN-CONTAINING PROTEIN"/>
    <property type="match status" value="1"/>
</dbReference>
<dbReference type="InterPro" id="IPR002575">
    <property type="entry name" value="Aminoglycoside_PTrfase"/>
</dbReference>
<evidence type="ECO:0000313" key="2">
    <source>
        <dbReference type="EMBL" id="OXV06160.1"/>
    </source>
</evidence>
<name>A0A232LPR0_9EURO</name>
<accession>A0A232LPR0</accession>
<dbReference type="Pfam" id="PF01636">
    <property type="entry name" value="APH"/>
    <property type="match status" value="1"/>
</dbReference>
<dbReference type="Gene3D" id="3.90.1200.10">
    <property type="match status" value="1"/>
</dbReference>
<dbReference type="InterPro" id="IPR051678">
    <property type="entry name" value="AGP_Transferase"/>
</dbReference>
<dbReference type="EMBL" id="NPHW01006054">
    <property type="protein sequence ID" value="OXV06160.1"/>
    <property type="molecule type" value="Genomic_DNA"/>
</dbReference>
<keyword evidence="3" id="KW-1185">Reference proteome</keyword>
<dbReference type="PANTHER" id="PTHR21310">
    <property type="entry name" value="AMINOGLYCOSIDE PHOSPHOTRANSFERASE-RELATED-RELATED"/>
    <property type="match status" value="1"/>
</dbReference>
<dbReference type="SUPFAM" id="SSF56112">
    <property type="entry name" value="Protein kinase-like (PK-like)"/>
    <property type="match status" value="1"/>
</dbReference>